<dbReference type="InterPro" id="IPR016181">
    <property type="entry name" value="Acyl_CoA_acyltransferase"/>
</dbReference>
<dbReference type="InterPro" id="IPR051908">
    <property type="entry name" value="Ribosomal_N-acetyltransferase"/>
</dbReference>
<dbReference type="SUPFAM" id="SSF55729">
    <property type="entry name" value="Acyl-CoA N-acyltransferases (Nat)"/>
    <property type="match status" value="1"/>
</dbReference>
<dbReference type="GO" id="GO:0005737">
    <property type="term" value="C:cytoplasm"/>
    <property type="evidence" value="ECO:0007669"/>
    <property type="project" value="TreeGrafter"/>
</dbReference>
<dbReference type="eggNOG" id="COG1670">
    <property type="taxonomic scope" value="Bacteria"/>
</dbReference>
<keyword evidence="2" id="KW-0808">Transferase</keyword>
<protein>
    <submittedName>
        <fullName evidence="2">Ribosomal-protein-L7p-serine acetyltransferase</fullName>
    </submittedName>
</protein>
<proteinExistence type="predicted"/>
<comment type="caution">
    <text evidence="2">The sequence shown here is derived from an EMBL/GenBank/DDBJ whole genome shotgun (WGS) entry which is preliminary data.</text>
</comment>
<gene>
    <name evidence="2" type="ORF">OKIT_1525</name>
</gene>
<dbReference type="PROSITE" id="PS51186">
    <property type="entry name" value="GNAT"/>
    <property type="match status" value="1"/>
</dbReference>
<dbReference type="PANTHER" id="PTHR43441">
    <property type="entry name" value="RIBOSOMAL-PROTEIN-SERINE ACETYLTRANSFERASE"/>
    <property type="match status" value="1"/>
</dbReference>
<dbReference type="HOGENOM" id="CLU_013985_3_0_9"/>
<dbReference type="EMBL" id="AFVZ01000001">
    <property type="protein sequence ID" value="EHN59606.1"/>
    <property type="molecule type" value="Genomic_DNA"/>
</dbReference>
<dbReference type="OrthoDB" id="9784707at2"/>
<name>G9WG28_9LACO</name>
<dbReference type="InterPro" id="IPR000182">
    <property type="entry name" value="GNAT_dom"/>
</dbReference>
<evidence type="ECO:0000259" key="1">
    <source>
        <dbReference type="PROSITE" id="PS51186"/>
    </source>
</evidence>
<dbReference type="Gene3D" id="3.40.630.30">
    <property type="match status" value="1"/>
</dbReference>
<dbReference type="Proteomes" id="UP000004959">
    <property type="component" value="Chromosome"/>
</dbReference>
<dbReference type="STRING" id="336988.NT96_01275"/>
<dbReference type="GO" id="GO:0008999">
    <property type="term" value="F:protein-N-terminal-alanine acetyltransferase activity"/>
    <property type="evidence" value="ECO:0007669"/>
    <property type="project" value="TreeGrafter"/>
</dbReference>
<sequence>MFIFSEFSINQHQVRLLFPDQSQAKDLIEQINQDRESLSRWMSWTKETNNVQDELRFIDYARQQNAKNSLLELTIEVDGKAIGMIDLHNISNHHHRAEVGYWLSSSYQGSGIVTQSLRQLIEIAFGELAFNKIIIMAESENLKSQAVAKRLGFQHEGTLREEYFVAGKYRDLEVYSMLAAEYKKA</sequence>
<feature type="domain" description="N-acetyltransferase" evidence="1">
    <location>
        <begin position="26"/>
        <end position="171"/>
    </location>
</feature>
<dbReference type="Pfam" id="PF13302">
    <property type="entry name" value="Acetyltransf_3"/>
    <property type="match status" value="1"/>
</dbReference>
<reference evidence="2 3" key="1">
    <citation type="journal article" date="2012" name="PLoS ONE">
        <title>Functional divergence in the genus oenococcus as predicted by genome sequencing of the newly-described species, Oenococcus kitaharae.</title>
        <authorList>
            <person name="Borneman A.R."/>
            <person name="McCarthy J.M."/>
            <person name="Chambers P.J."/>
            <person name="Bartowsky E.J."/>
        </authorList>
    </citation>
    <scope>NUCLEOTIDE SEQUENCE [LARGE SCALE GENOMIC DNA]</scope>
    <source>
        <strain evidence="3">DSM17330</strain>
    </source>
</reference>
<keyword evidence="3" id="KW-1185">Reference proteome</keyword>
<evidence type="ECO:0000313" key="2">
    <source>
        <dbReference type="EMBL" id="EHN59606.1"/>
    </source>
</evidence>
<dbReference type="PANTHER" id="PTHR43441:SF11">
    <property type="entry name" value="RIBOSOMAL-PROTEIN-SERINE ACETYLTRANSFERASE"/>
    <property type="match status" value="1"/>
</dbReference>
<organism evidence="2 3">
    <name type="scientific">Oenococcus kitaharae DSM 17330</name>
    <dbReference type="NCBI Taxonomy" id="1045004"/>
    <lineage>
        <taxon>Bacteria</taxon>
        <taxon>Bacillati</taxon>
        <taxon>Bacillota</taxon>
        <taxon>Bacilli</taxon>
        <taxon>Lactobacillales</taxon>
        <taxon>Lactobacillaceae</taxon>
        <taxon>Oenococcus</taxon>
    </lineage>
</organism>
<dbReference type="CDD" id="cd04301">
    <property type="entry name" value="NAT_SF"/>
    <property type="match status" value="1"/>
</dbReference>
<dbReference type="GO" id="GO:1990189">
    <property type="term" value="F:protein N-terminal-serine acetyltransferase activity"/>
    <property type="evidence" value="ECO:0007669"/>
    <property type="project" value="TreeGrafter"/>
</dbReference>
<evidence type="ECO:0000313" key="3">
    <source>
        <dbReference type="Proteomes" id="UP000004959"/>
    </source>
</evidence>
<dbReference type="AlphaFoldDB" id="G9WG28"/>
<dbReference type="RefSeq" id="WP_007746613.1">
    <property type="nucleotide sequence ID" value="NZ_CM001398.1"/>
</dbReference>
<dbReference type="PATRIC" id="fig|1045004.4.peg.1499"/>
<accession>G9WG28</accession>